<proteinExistence type="predicted"/>
<dbReference type="Gene3D" id="2.60.120.260">
    <property type="entry name" value="Galactose-binding domain-like"/>
    <property type="match status" value="2"/>
</dbReference>
<keyword evidence="3" id="KW-0732">Signal</keyword>
<dbReference type="Proteomes" id="UP000663843">
    <property type="component" value="Unassembled WGS sequence"/>
</dbReference>
<evidence type="ECO:0000313" key="5">
    <source>
        <dbReference type="Proteomes" id="UP000663843"/>
    </source>
</evidence>
<reference evidence="4" key="1">
    <citation type="submission" date="2021-01" db="EMBL/GenBank/DDBJ databases">
        <authorList>
            <person name="Kaushik A."/>
        </authorList>
    </citation>
    <scope>NUCLEOTIDE SEQUENCE</scope>
    <source>
        <strain evidence="4">AG2-2IIIB</strain>
    </source>
</reference>
<sequence length="461" mass="50302">MARRNPVSRFLGLVVVLLIPSVGRAQSTNKTVDDSYIHNFYQPNGTQSHLDGIQYHPSWSSDASNSKNFNSTYHYSTKASTNLIYFFQGDAVYYYGQTGGSDYAPVVVYLDGAKGEVVQTNTSASSVQYQQLLWNKTGLGSGDHQIVISNGGQGGQVGMDYLVVESDRGFIPSRTGPAASTISPGAIIVDDNNLDYITYTGWETQVYDSADWSFFYNNTIHRTTIPGTYFTFKFTGVAVWYITDTFSTHADVNITLDGVFNDIGKSTSSDQLSQRIIWQATDLEYGEHTIIVTHKDDRGLFATLDYFMYLPGEPPKKSSSPTGAIVGGVVGGVALIALCVGGLIFVRRRRAAKPRSDIDLPGINGPPLLTQQNGPSQPVTALPAWGYVSTPYVEPNGNSASSDDREPRPLKGQLVTSPYSNVMPSVGPATTFSDESASRESYRDDPDPRDRDPNSHPPPYV</sequence>
<feature type="transmembrane region" description="Helical" evidence="2">
    <location>
        <begin position="324"/>
        <end position="346"/>
    </location>
</feature>
<accession>A0A8H2XJP9</accession>
<protein>
    <recommendedName>
        <fullName evidence="6">Transmembrane protein</fullName>
    </recommendedName>
</protein>
<organism evidence="4 5">
    <name type="scientific">Rhizoctonia solani</name>
    <dbReference type="NCBI Taxonomy" id="456999"/>
    <lineage>
        <taxon>Eukaryota</taxon>
        <taxon>Fungi</taxon>
        <taxon>Dikarya</taxon>
        <taxon>Basidiomycota</taxon>
        <taxon>Agaricomycotina</taxon>
        <taxon>Agaricomycetes</taxon>
        <taxon>Cantharellales</taxon>
        <taxon>Ceratobasidiaceae</taxon>
        <taxon>Rhizoctonia</taxon>
    </lineage>
</organism>
<feature type="compositionally biased region" description="Basic and acidic residues" evidence="1">
    <location>
        <begin position="436"/>
        <end position="454"/>
    </location>
</feature>
<feature type="signal peptide" evidence="3">
    <location>
        <begin position="1"/>
        <end position="25"/>
    </location>
</feature>
<evidence type="ECO:0000256" key="1">
    <source>
        <dbReference type="SAM" id="MobiDB-lite"/>
    </source>
</evidence>
<name>A0A8H2XJP9_9AGAM</name>
<comment type="caution">
    <text evidence="4">The sequence shown here is derived from an EMBL/GenBank/DDBJ whole genome shotgun (WGS) entry which is preliminary data.</text>
</comment>
<feature type="region of interest" description="Disordered" evidence="1">
    <location>
        <begin position="395"/>
        <end position="461"/>
    </location>
</feature>
<keyword evidence="2" id="KW-1133">Transmembrane helix</keyword>
<feature type="chain" id="PRO_5034133414" description="Transmembrane protein" evidence="3">
    <location>
        <begin position="26"/>
        <end position="461"/>
    </location>
</feature>
<feature type="compositionally biased region" description="Polar residues" evidence="1">
    <location>
        <begin position="414"/>
        <end position="435"/>
    </location>
</feature>
<dbReference type="AlphaFoldDB" id="A0A8H2XJP9"/>
<evidence type="ECO:0000256" key="2">
    <source>
        <dbReference type="SAM" id="Phobius"/>
    </source>
</evidence>
<gene>
    <name evidence="4" type="ORF">RDB_LOCUS56257</name>
</gene>
<evidence type="ECO:0000313" key="4">
    <source>
        <dbReference type="EMBL" id="CAE6423963.1"/>
    </source>
</evidence>
<evidence type="ECO:0008006" key="6">
    <source>
        <dbReference type="Google" id="ProtNLM"/>
    </source>
</evidence>
<feature type="region of interest" description="Disordered" evidence="1">
    <location>
        <begin position="356"/>
        <end position="376"/>
    </location>
</feature>
<keyword evidence="2" id="KW-0812">Transmembrane</keyword>
<keyword evidence="2" id="KW-0472">Membrane</keyword>
<evidence type="ECO:0000256" key="3">
    <source>
        <dbReference type="SAM" id="SignalP"/>
    </source>
</evidence>
<dbReference type="EMBL" id="CAJMWT010001879">
    <property type="protein sequence ID" value="CAE6423963.1"/>
    <property type="molecule type" value="Genomic_DNA"/>
</dbReference>